<evidence type="ECO:0000313" key="6">
    <source>
        <dbReference type="Proteomes" id="UP001220377"/>
    </source>
</evidence>
<gene>
    <name evidence="5" type="ORF">PQ472_07290</name>
</gene>
<reference evidence="5 6" key="1">
    <citation type="submission" date="2023-02" db="EMBL/GenBank/DDBJ databases">
        <title>Genome sequence of Lacticaseibacillus sp. KACC 23028.</title>
        <authorList>
            <person name="Kim S."/>
            <person name="Heo J."/>
            <person name="Kwon S.-W."/>
        </authorList>
    </citation>
    <scope>NUCLEOTIDE SEQUENCE [LARGE SCALE GENOMIC DNA]</scope>
    <source>
        <strain evidence="5 6">KACC 23028</strain>
    </source>
</reference>
<keyword evidence="6" id="KW-1185">Reference proteome</keyword>
<dbReference type="Pfam" id="PF11797">
    <property type="entry name" value="WxLIP_HBD"/>
    <property type="match status" value="1"/>
</dbReference>
<evidence type="ECO:0000256" key="1">
    <source>
        <dbReference type="SAM" id="Phobius"/>
    </source>
</evidence>
<name>A0ABY7WPY5_9LACO</name>
<accession>A0ABY7WPY5</accession>
<feature type="domain" description="WxL Interacting Protein peptidoglycan binding" evidence="3">
    <location>
        <begin position="34"/>
        <end position="151"/>
    </location>
</feature>
<proteinExistence type="predicted"/>
<feature type="chain" id="PRO_5045858818" evidence="2">
    <location>
        <begin position="24"/>
        <end position="334"/>
    </location>
</feature>
<keyword evidence="1" id="KW-1133">Transmembrane helix</keyword>
<keyword evidence="1" id="KW-0812">Transmembrane</keyword>
<dbReference type="Pfam" id="PF06030">
    <property type="entry name" value="WxLIP_PGBD"/>
    <property type="match status" value="1"/>
</dbReference>
<evidence type="ECO:0000259" key="3">
    <source>
        <dbReference type="Pfam" id="PF06030"/>
    </source>
</evidence>
<keyword evidence="1" id="KW-0472">Membrane</keyword>
<feature type="signal peptide" evidence="2">
    <location>
        <begin position="1"/>
        <end position="23"/>
    </location>
</feature>
<evidence type="ECO:0000259" key="4">
    <source>
        <dbReference type="Pfam" id="PF11797"/>
    </source>
</evidence>
<evidence type="ECO:0000313" key="5">
    <source>
        <dbReference type="EMBL" id="WDF81731.1"/>
    </source>
</evidence>
<evidence type="ECO:0000256" key="2">
    <source>
        <dbReference type="SAM" id="SignalP"/>
    </source>
</evidence>
<dbReference type="Proteomes" id="UP001220377">
    <property type="component" value="Chromosome"/>
</dbReference>
<organism evidence="5 6">
    <name type="scientific">Lacticaseibacillus pabuli</name>
    <dbReference type="NCBI Taxonomy" id="3025672"/>
    <lineage>
        <taxon>Bacteria</taxon>
        <taxon>Bacillati</taxon>
        <taxon>Bacillota</taxon>
        <taxon>Bacilli</taxon>
        <taxon>Lactobacillales</taxon>
        <taxon>Lactobacillaceae</taxon>
        <taxon>Lacticaseibacillus</taxon>
    </lineage>
</organism>
<dbReference type="EMBL" id="CP117884">
    <property type="protein sequence ID" value="WDF81731.1"/>
    <property type="molecule type" value="Genomic_DNA"/>
</dbReference>
<dbReference type="InterPro" id="IPR021759">
    <property type="entry name" value="WxLIP_HBD"/>
</dbReference>
<keyword evidence="2" id="KW-0732">Signal</keyword>
<dbReference type="RefSeq" id="WP_274258690.1">
    <property type="nucleotide sequence ID" value="NZ_CP117884.1"/>
</dbReference>
<feature type="transmembrane region" description="Helical" evidence="1">
    <location>
        <begin position="306"/>
        <end position="328"/>
    </location>
</feature>
<protein>
    <submittedName>
        <fullName evidence="5">DUF916 and DUF3324 domain-containing protein</fullName>
    </submittedName>
</protein>
<dbReference type="InterPro" id="IPR010317">
    <property type="entry name" value="WxLIP_PGBD"/>
</dbReference>
<sequence length="334" mass="36804">MKKFSLWLAGLVAVIITMVGLHAQATQAATGASFTVAPILTSNQVGMDNGYFNLLLKPGQKQTVAVKVTNLTNKTKNIRVEPINAGTSDNVQVMYDAGVPRDSSAQYRLTDLLDKGVTVKLPASTTQQVKFTLTTPKNGFRGVILGAIHAEDLASYSSGGKGVQVKNRFAMNIGVMAQTSSKQVAPELKMHKVGAHAQSHQAMVTARLQNTQPRMFGKLKIKAKVTRQGRSDAILKQTNTNLSVAPNSHFDYRMISKKALRPGNYTLTLTATSHQWRWHFNRNFSITREQAAKINKEANLKTEIPWMWIIIGVLAAIILILIVLLIVMMRRRKA</sequence>
<feature type="domain" description="WxL Interacting Protein host binding" evidence="4">
    <location>
        <begin position="161"/>
        <end position="296"/>
    </location>
</feature>